<protein>
    <recommendedName>
        <fullName evidence="2">Microbial-type PARG catalytic domain-containing protein</fullName>
    </recommendedName>
</protein>
<dbReference type="eggNOG" id="ENOG502S5V1">
    <property type="taxonomic scope" value="Eukaryota"/>
</dbReference>
<dbReference type="OrthoDB" id="9985428at2759"/>
<evidence type="ECO:0000313" key="4">
    <source>
        <dbReference type="Proteomes" id="UP000006671"/>
    </source>
</evidence>
<dbReference type="OMA" id="DYDNMND"/>
<dbReference type="PANTHER" id="PTHR35596:SF1">
    <property type="entry name" value="MICROBIAL-TYPE PARG CATALYTIC DOMAIN-CONTAINING PROTEIN"/>
    <property type="match status" value="1"/>
</dbReference>
<feature type="domain" description="Microbial-type PARG catalytic" evidence="2">
    <location>
        <begin position="105"/>
        <end position="249"/>
    </location>
</feature>
<keyword evidence="4" id="KW-1185">Reference proteome</keyword>
<dbReference type="AlphaFoldDB" id="D2VVT0"/>
<dbReference type="STRING" id="5762.D2VVT0"/>
<dbReference type="KEGG" id="ngr:NAEGRDRAFT_81416"/>
<dbReference type="GeneID" id="8858444"/>
<feature type="region of interest" description="Disordered" evidence="1">
    <location>
        <begin position="1"/>
        <end position="25"/>
    </location>
</feature>
<proteinExistence type="predicted"/>
<dbReference type="EMBL" id="GG738902">
    <property type="protein sequence ID" value="EFC39092.1"/>
    <property type="molecule type" value="Genomic_DNA"/>
</dbReference>
<evidence type="ECO:0000256" key="1">
    <source>
        <dbReference type="SAM" id="MobiDB-lite"/>
    </source>
</evidence>
<dbReference type="Gene3D" id="3.40.220.10">
    <property type="entry name" value="Leucine Aminopeptidase, subunit E, domain 1"/>
    <property type="match status" value="1"/>
</dbReference>
<dbReference type="RefSeq" id="XP_002671836.1">
    <property type="nucleotide sequence ID" value="XM_002671790.1"/>
</dbReference>
<evidence type="ECO:0000313" key="3">
    <source>
        <dbReference type="EMBL" id="EFC39092.1"/>
    </source>
</evidence>
<dbReference type="VEuPathDB" id="AmoebaDB:NAEGRDRAFT_81416"/>
<dbReference type="InterPro" id="IPR019261">
    <property type="entry name" value="PARG_cat_microbial"/>
</dbReference>
<evidence type="ECO:0000259" key="2">
    <source>
        <dbReference type="Pfam" id="PF10021"/>
    </source>
</evidence>
<dbReference type="InterPro" id="IPR012664">
    <property type="entry name" value="CHP02452"/>
</dbReference>
<gene>
    <name evidence="3" type="ORF">NAEGRDRAFT_81416</name>
</gene>
<sequence>MLNTSAATGINQSNNSINNNLKDEKNDDEITSEVCPLSFYEESGFYHNHLEYTNKYLYDPNQFVDQFHKSIKEKNFNKLRSLRILIQQQTIDICRSRVYNYRPIDGEFSLDKKKRIELSEKILVNASVKSKYYKNEGLEVSEKVGDLEKTQVLVINGDCIDIAFHIQDLLIKEGKFGKERVAVLNMANPNTPGGGYKGGCGAQEENLHRRSNLYQCLDNYVDKIDKTRTWNYPIGYESGVYSPDVTFFRGCEAKGYPLLSAPRLVDVITTAAVPNSLNHGDGEIDERNIGSIEAILKIAVQHGVRNVVLSALGCGAFRNSPTAIAKVFKEKIEGPQFKGHFDRLYFAIIEDHNSKKGHNPDGNIKPFVQVFNDYLKDRTDVTELTDSQFNYDYDNMNDVYQQYYEESR</sequence>
<dbReference type="InterPro" id="IPR043472">
    <property type="entry name" value="Macro_dom-like"/>
</dbReference>
<dbReference type="InParanoid" id="D2VVT0"/>
<dbReference type="NCBIfam" id="TIGR02452">
    <property type="entry name" value="TIGR02452 family protein"/>
    <property type="match status" value="1"/>
</dbReference>
<reference evidence="3 4" key="1">
    <citation type="journal article" date="2010" name="Cell">
        <title>The genome of Naegleria gruberi illuminates early eukaryotic versatility.</title>
        <authorList>
            <person name="Fritz-Laylin L.K."/>
            <person name="Prochnik S.E."/>
            <person name="Ginger M.L."/>
            <person name="Dacks J.B."/>
            <person name="Carpenter M.L."/>
            <person name="Field M.C."/>
            <person name="Kuo A."/>
            <person name="Paredez A."/>
            <person name="Chapman J."/>
            <person name="Pham J."/>
            <person name="Shu S."/>
            <person name="Neupane R."/>
            <person name="Cipriano M."/>
            <person name="Mancuso J."/>
            <person name="Tu H."/>
            <person name="Salamov A."/>
            <person name="Lindquist E."/>
            <person name="Shapiro H."/>
            <person name="Lucas S."/>
            <person name="Grigoriev I.V."/>
            <person name="Cande W.Z."/>
            <person name="Fulton C."/>
            <person name="Rokhsar D.S."/>
            <person name="Dawson S.C."/>
        </authorList>
    </citation>
    <scope>NUCLEOTIDE SEQUENCE [LARGE SCALE GENOMIC DNA]</scope>
    <source>
        <strain evidence="3 4">NEG-M</strain>
    </source>
</reference>
<dbReference type="Pfam" id="PF10021">
    <property type="entry name" value="PARG_cat_microb"/>
    <property type="match status" value="1"/>
</dbReference>
<dbReference type="PANTHER" id="PTHR35596">
    <property type="entry name" value="DUF2263 DOMAIN-CONTAINING PROTEIN"/>
    <property type="match status" value="1"/>
</dbReference>
<dbReference type="SUPFAM" id="SSF52949">
    <property type="entry name" value="Macro domain-like"/>
    <property type="match status" value="1"/>
</dbReference>
<organism evidence="4">
    <name type="scientific">Naegleria gruberi</name>
    <name type="common">Amoeba</name>
    <dbReference type="NCBI Taxonomy" id="5762"/>
    <lineage>
        <taxon>Eukaryota</taxon>
        <taxon>Discoba</taxon>
        <taxon>Heterolobosea</taxon>
        <taxon>Tetramitia</taxon>
        <taxon>Eutetramitia</taxon>
        <taxon>Vahlkampfiidae</taxon>
        <taxon>Naegleria</taxon>
    </lineage>
</organism>
<accession>D2VVT0</accession>
<feature type="compositionally biased region" description="Low complexity" evidence="1">
    <location>
        <begin position="10"/>
        <end position="20"/>
    </location>
</feature>
<dbReference type="Proteomes" id="UP000006671">
    <property type="component" value="Unassembled WGS sequence"/>
</dbReference>
<name>D2VVT0_NAEGR</name>